<evidence type="ECO:0000313" key="2">
    <source>
        <dbReference type="EMBL" id="SPT70416.1"/>
    </source>
</evidence>
<evidence type="ECO:0000313" key="3">
    <source>
        <dbReference type="Proteomes" id="UP000250086"/>
    </source>
</evidence>
<gene>
    <name evidence="2" type="ORF">NCTC13093_01831</name>
</gene>
<dbReference type="Pfam" id="PF09823">
    <property type="entry name" value="DUF2357"/>
    <property type="match status" value="1"/>
</dbReference>
<organism evidence="2 3">
    <name type="scientific">Anaerobiospirillum thomasii</name>
    <dbReference type="NCBI Taxonomy" id="179995"/>
    <lineage>
        <taxon>Bacteria</taxon>
        <taxon>Pseudomonadati</taxon>
        <taxon>Pseudomonadota</taxon>
        <taxon>Gammaproteobacteria</taxon>
        <taxon>Aeromonadales</taxon>
        <taxon>Succinivibrionaceae</taxon>
        <taxon>Anaerobiospirillum</taxon>
    </lineage>
</organism>
<dbReference type="InterPro" id="IPR018633">
    <property type="entry name" value="DUF2357"/>
</dbReference>
<reference evidence="2 3" key="1">
    <citation type="submission" date="2018-06" db="EMBL/GenBank/DDBJ databases">
        <authorList>
            <consortium name="Pathogen Informatics"/>
            <person name="Doyle S."/>
        </authorList>
    </citation>
    <scope>NUCLEOTIDE SEQUENCE [LARGE SCALE GENOMIC DNA]</scope>
    <source>
        <strain evidence="2 3">NCTC13093</strain>
    </source>
</reference>
<dbReference type="EMBL" id="UAPV01000001">
    <property type="protein sequence ID" value="SPT70416.1"/>
    <property type="molecule type" value="Genomic_DNA"/>
</dbReference>
<keyword evidence="3" id="KW-1185">Reference proteome</keyword>
<dbReference type="AlphaFoldDB" id="A0A2X0VB89"/>
<dbReference type="Proteomes" id="UP000250086">
    <property type="component" value="Unassembled WGS sequence"/>
</dbReference>
<protein>
    <submittedName>
        <fullName evidence="2">Domain of uncharacterized function (DUF2357)</fullName>
    </submittedName>
</protein>
<name>A0A2X0VB89_9GAMM</name>
<evidence type="ECO:0000259" key="1">
    <source>
        <dbReference type="Pfam" id="PF09823"/>
    </source>
</evidence>
<feature type="domain" description="DUF2357" evidence="1">
    <location>
        <begin position="189"/>
        <end position="349"/>
    </location>
</feature>
<accession>A0A2X0VB89</accession>
<proteinExistence type="predicted"/>
<dbReference type="RefSeq" id="WP_113744491.1">
    <property type="nucleotide sequence ID" value="NZ_UAPV01000001.1"/>
</dbReference>
<sequence length="582" mass="67219">MGHCSLIRYPWSIESDANLIEGRSDLDFLTNTRLNQYFIEVSGVCKDRIQVDFIHEDSGLIFKRDAHFYAAKAADTAIYTLPCVLMAGSIKNSYKLNENAKTGAGERREKFKIRFKDSELGFIVLPVINNADDFSYIDDWLTFFDYIIERNTEYNSFAKNIVRFVYLKDIIQSFCGNDDNPVRSKILEIMENLSQTIVSLEHKLRKNLTRTRRMMPVERINELDAKCLTSLLKIKGRNIKEKARSSNMQLLGIAKVESYNMLENRVLKDFVYRCNIEIDRYLRDYSKYAKSRNMAFVSNTIKQLKIFKTNCLSIYNNANLTEVPRQISLPKPNFVLQQNIYYKKVWHYYLELINSKKDIQKTLLWQQDLFQDIADMLLNVAMTNIGTDPLGSGAFVNVISRSSTDISQELLRGSHRLKASCNAGPFILNKLGKLFSIEIISNASLLNSFDCYLDMLDLFDVGAPTYIVFSEISEDKEEKIKYALAVYTMHNIVNTDGGDEIKKYLANLRRAVVNNSSNYDILPWLIVSVDTYIENASHRVREVIQDDVYISQIELNPKSWIRAINSMEKTIWGFIRGQIDAQ</sequence>